<feature type="region of interest" description="Disordered" evidence="1">
    <location>
        <begin position="185"/>
        <end position="274"/>
    </location>
</feature>
<keyword evidence="3" id="KW-1185">Reference proteome</keyword>
<dbReference type="Proteomes" id="UP000283832">
    <property type="component" value="Unassembled WGS sequence"/>
</dbReference>
<dbReference type="SUPFAM" id="SSF51126">
    <property type="entry name" value="Pectin lyase-like"/>
    <property type="match status" value="1"/>
</dbReference>
<proteinExistence type="predicted"/>
<dbReference type="AlphaFoldDB" id="A0A418MY40"/>
<evidence type="ECO:0000313" key="3">
    <source>
        <dbReference type="Proteomes" id="UP000283832"/>
    </source>
</evidence>
<sequence>MAAGVAGLTGVVGLAALGGVAARDQKSGGQERTADTQPAAAPKQDAGGPADKGGDSAEPAGAWAGDKGAQERGGKEPARPVPCDSDKLIQAIAYANANHGGALDLAKGCTYELTRSDDGNGLPVIRQSISLRGDDTKITRAANAAPFRILNVGRDGHLTLKNVTIKGGQTAADLVGAEAPVVPSGKPAGAVGSAAKPAPKAATAAKPPANAGTTAKPPAKPAATAKPPANAGTTAKPPAKPAATAKPPANAGTTAKPAATAQPTAAAKPAASAKPAAAAKPAATKAAKAAKPAAAADAVSTLADAGPSDGAGLLVQRGGRADVEHSQLVLNSSGGHGGAIANYGTTRIAQSRVETSSAAGIGGGVFNAGVLRVENSKITSNSADNGGGIGNGAPTMLRPASGGTVWVWQSTISRNRALGAAGGVFDYEGTTTLSNSEVVDNDAGTDGGGLAIFGDSQLSLERVVVAGNTAGQTSGGLSVAAGATAVIEHSNVKENVAELYGGGLSDFGGTVVLRNTEIVANRAVAQSSVAGGIANLGGEVRLERSKVAHNFANLAPGGIFTTNDGVQISRDSAVTGNRPTNCVGSTVVPTRCFG</sequence>
<accession>A0A418MY40</accession>
<organism evidence="2 3">
    <name type="scientific">Micromonospora radicis</name>
    <dbReference type="NCBI Taxonomy" id="1894971"/>
    <lineage>
        <taxon>Bacteria</taxon>
        <taxon>Bacillati</taxon>
        <taxon>Actinomycetota</taxon>
        <taxon>Actinomycetes</taxon>
        <taxon>Micromonosporales</taxon>
        <taxon>Micromonosporaceae</taxon>
        <taxon>Micromonospora</taxon>
    </lineage>
</organism>
<evidence type="ECO:0000256" key="1">
    <source>
        <dbReference type="SAM" id="MobiDB-lite"/>
    </source>
</evidence>
<gene>
    <name evidence="2" type="ORF">D2L64_06060</name>
</gene>
<name>A0A418MY40_9ACTN</name>
<feature type="region of interest" description="Disordered" evidence="1">
    <location>
        <begin position="21"/>
        <end position="82"/>
    </location>
</feature>
<dbReference type="InterPro" id="IPR011050">
    <property type="entry name" value="Pectin_lyase_fold/virulence"/>
</dbReference>
<reference evidence="2 3" key="1">
    <citation type="submission" date="2018-08" db="EMBL/GenBank/DDBJ databases">
        <title>Jishengella sp. nov., isolated from a root of Azadirachta indica A. Juss. var. siamensis Valenton.</title>
        <authorList>
            <person name="Kuncharoen N."/>
            <person name="Tanasupawat S."/>
            <person name="Kudo T."/>
            <person name="Ohkuma M."/>
        </authorList>
    </citation>
    <scope>NUCLEOTIDE SEQUENCE [LARGE SCALE GENOMIC DNA]</scope>
    <source>
        <strain evidence="2 3">AZ1-13</strain>
    </source>
</reference>
<evidence type="ECO:0000313" key="2">
    <source>
        <dbReference type="EMBL" id="RIV39908.1"/>
    </source>
</evidence>
<comment type="caution">
    <text evidence="2">The sequence shown here is derived from an EMBL/GenBank/DDBJ whole genome shotgun (WGS) entry which is preliminary data.</text>
</comment>
<protein>
    <submittedName>
        <fullName evidence="2">Right-handed parallel beta-helix repeat-containing protein</fullName>
    </submittedName>
</protein>
<feature type="compositionally biased region" description="Basic and acidic residues" evidence="1">
    <location>
        <begin position="68"/>
        <end position="78"/>
    </location>
</feature>
<dbReference type="PANTHER" id="PTHR11319:SF35">
    <property type="entry name" value="OUTER MEMBRANE PROTEIN PMPC-RELATED"/>
    <property type="match status" value="1"/>
</dbReference>
<dbReference type="PANTHER" id="PTHR11319">
    <property type="entry name" value="G PROTEIN-COUPLED RECEPTOR-RELATED"/>
    <property type="match status" value="1"/>
</dbReference>
<dbReference type="EMBL" id="QXEC01000004">
    <property type="protein sequence ID" value="RIV39908.1"/>
    <property type="molecule type" value="Genomic_DNA"/>
</dbReference>